<keyword evidence="4" id="KW-1185">Reference proteome</keyword>
<keyword evidence="2" id="KW-0732">Signal</keyword>
<feature type="region of interest" description="Disordered" evidence="1">
    <location>
        <begin position="514"/>
        <end position="533"/>
    </location>
</feature>
<feature type="compositionally biased region" description="Polar residues" evidence="1">
    <location>
        <begin position="541"/>
        <end position="551"/>
    </location>
</feature>
<feature type="chain" id="PRO_5040173794" evidence="2">
    <location>
        <begin position="36"/>
        <end position="1122"/>
    </location>
</feature>
<feature type="compositionally biased region" description="Basic and acidic residues" evidence="1">
    <location>
        <begin position="453"/>
        <end position="467"/>
    </location>
</feature>
<feature type="compositionally biased region" description="Polar residues" evidence="1">
    <location>
        <begin position="719"/>
        <end position="730"/>
    </location>
</feature>
<organism evidence="3 4">
    <name type="scientific">Septoria linicola</name>
    <dbReference type="NCBI Taxonomy" id="215465"/>
    <lineage>
        <taxon>Eukaryota</taxon>
        <taxon>Fungi</taxon>
        <taxon>Dikarya</taxon>
        <taxon>Ascomycota</taxon>
        <taxon>Pezizomycotina</taxon>
        <taxon>Dothideomycetes</taxon>
        <taxon>Dothideomycetidae</taxon>
        <taxon>Mycosphaerellales</taxon>
        <taxon>Mycosphaerellaceae</taxon>
        <taxon>Septoria</taxon>
    </lineage>
</organism>
<feature type="compositionally biased region" description="Low complexity" evidence="1">
    <location>
        <begin position="573"/>
        <end position="590"/>
    </location>
</feature>
<proteinExistence type="predicted"/>
<protein>
    <submittedName>
        <fullName evidence="3">Uncharacterized protein</fullName>
    </submittedName>
</protein>
<feature type="compositionally biased region" description="Low complexity" evidence="1">
    <location>
        <begin position="49"/>
        <end position="73"/>
    </location>
</feature>
<feature type="compositionally biased region" description="Low complexity" evidence="1">
    <location>
        <begin position="126"/>
        <end position="136"/>
    </location>
</feature>
<feature type="compositionally biased region" description="Basic and acidic residues" evidence="1">
    <location>
        <begin position="608"/>
        <end position="620"/>
    </location>
</feature>
<reference evidence="3" key="1">
    <citation type="submission" date="2022-06" db="EMBL/GenBank/DDBJ databases">
        <title>Complete genome sequences of two strains of the flax pathogen Septoria linicola.</title>
        <authorList>
            <person name="Lapalu N."/>
            <person name="Simon A."/>
            <person name="Demenou B."/>
            <person name="Paumier D."/>
            <person name="Guillot M.-P."/>
            <person name="Gout L."/>
            <person name="Valade R."/>
        </authorList>
    </citation>
    <scope>NUCLEOTIDE SEQUENCE</scope>
    <source>
        <strain evidence="3">SE15195</strain>
    </source>
</reference>
<feature type="compositionally biased region" description="Polar residues" evidence="1">
    <location>
        <begin position="407"/>
        <end position="417"/>
    </location>
</feature>
<feature type="compositionally biased region" description="Polar residues" evidence="1">
    <location>
        <begin position="145"/>
        <end position="154"/>
    </location>
</feature>
<feature type="compositionally biased region" description="Polar residues" evidence="1">
    <location>
        <begin position="1083"/>
        <end position="1096"/>
    </location>
</feature>
<sequence>MPTSFSSSLAATSAVTALASIGLLLTASEPRPSLAVTVHDHIDLDPSAERTSSTDRTSSTTAAAHALPHALPDGPSTHIPARRTRPAADMSSTTTAVTTTYNAHNAHPRLFAQLPSRRSDGRRSRSNSTNTTSTTTLAAAAKRPSYTSSFSSGMDRSLRRPQSQQRRQERVGSAAPSDTTPASGSATNTTWLRRLSSTLSTSRDSSRAPTSRPGSAAVSYTNGSFTFSHSGSTTPVFGDSTTSQTESNLPANKLVKRTASLSSTHGSPNSRIPVFRRPATSHQRSATLQERLLSSDRSSHSSPAARDGHWRSYFSPGVTPQELPVSKRRGSTGIPNPVRRVYADRKYTPTLVSAKEPVRVDTVELIVDMEDDRALDNATNMAQSTSSSPFPTPAALFEASTSPKRSFSISDLLSTGPQPLWRRPSTSNGRPWSSRSLRKTRPVSMGGLVSKSTGHEFERPAKRRDLTDPTTSQRSIYSSSSSSNYTFQPGNTHEVDLHLHGEASVEQYIPRSAPISRAQTPDQHRSTSDSGYANASRLSATHSELASTVGSESERRSTGGNSTDYQSDVNFDSIPTRTTRSSSGRRGPPIETIFDESPPTYSSGRSTRLRDFLSDGHETNGRYSTIEEEGSVVSTPVRSLRNKSITSTPSARPGAPNVFSSSPPTMRFPSDADEVDWDCESEDVNGNGLGSQQHVSMPSLSAAPSLHALPFRFAPPLRNANSRSVNSTRFRNGHSPMDRPTVFDWAEPQPSPNHPNHSPPRPRTVHGKKDQDSRGSRPPRRPVSGLHTRSHSVPVVPDFAGKRNNVVANKFGTWNFGSKGVTEDWNDDFEFDEPVEPVQDRSDLDSKRIDSGHAMLIPKSIREQQHNVVANITLLREWGLLIEELKALRIRAVTLDMLNGPHAKAWREVDAMIDLADQESEEHTLEPRPTPPSSPGFDVSAFEDPTPSRANVRPVQPKLGQQASAADTPAQGHQEQADGNATIITRPRKDSELVAQKVIAALQTRGSAIDSPAPPPASSANKKVPFDTATLRHIVPYVKDLKRQVKDALRETEGLYSSPSRKSNGINNNDEDGENAAPAFRSIFNSPQNDDLTNPRQSRHREAASDDDGFDSSLSDWSVSEH</sequence>
<name>A0A9Q9AIM8_9PEZI</name>
<dbReference type="Proteomes" id="UP001056384">
    <property type="component" value="Chromosome 1"/>
</dbReference>
<feature type="compositionally biased region" description="Polar residues" evidence="1">
    <location>
        <begin position="239"/>
        <end position="250"/>
    </location>
</feature>
<gene>
    <name evidence="3" type="ORF">Slin15195_G001160</name>
</gene>
<feature type="signal peptide" evidence="2">
    <location>
        <begin position="1"/>
        <end position="35"/>
    </location>
</feature>
<feature type="region of interest" description="Disordered" evidence="1">
    <location>
        <begin position="919"/>
        <end position="979"/>
    </location>
</feature>
<feature type="compositionally biased region" description="Polar residues" evidence="1">
    <location>
        <begin position="959"/>
        <end position="979"/>
    </location>
</feature>
<feature type="compositionally biased region" description="Pro residues" evidence="1">
    <location>
        <begin position="749"/>
        <end position="762"/>
    </location>
</feature>
<feature type="region of interest" description="Disordered" evidence="1">
    <location>
        <begin position="639"/>
        <end position="672"/>
    </location>
</feature>
<feature type="compositionally biased region" description="Polar residues" evidence="1">
    <location>
        <begin position="176"/>
        <end position="188"/>
    </location>
</feature>
<feature type="compositionally biased region" description="Polar residues" evidence="1">
    <location>
        <begin position="259"/>
        <end position="270"/>
    </location>
</feature>
<evidence type="ECO:0000313" key="4">
    <source>
        <dbReference type="Proteomes" id="UP001056384"/>
    </source>
</evidence>
<feature type="region of interest" description="Disordered" evidence="1">
    <location>
        <begin position="716"/>
        <end position="797"/>
    </location>
</feature>
<dbReference type="EMBL" id="CP099418">
    <property type="protein sequence ID" value="USW46797.1"/>
    <property type="molecule type" value="Genomic_DNA"/>
</dbReference>
<evidence type="ECO:0000256" key="1">
    <source>
        <dbReference type="SAM" id="MobiDB-lite"/>
    </source>
</evidence>
<feature type="compositionally biased region" description="Polar residues" evidence="1">
    <location>
        <begin position="424"/>
        <end position="435"/>
    </location>
</feature>
<feature type="region of interest" description="Disordered" evidence="1">
    <location>
        <begin position="541"/>
        <end position="621"/>
    </location>
</feature>
<evidence type="ECO:0000313" key="3">
    <source>
        <dbReference type="EMBL" id="USW46797.1"/>
    </source>
</evidence>
<feature type="region of interest" description="Disordered" evidence="1">
    <location>
        <begin position="1051"/>
        <end position="1122"/>
    </location>
</feature>
<feature type="compositionally biased region" description="Polar residues" evidence="1">
    <location>
        <begin position="639"/>
        <end position="650"/>
    </location>
</feature>
<feature type="compositionally biased region" description="Low complexity" evidence="1">
    <location>
        <begin position="189"/>
        <end position="203"/>
    </location>
</feature>
<feature type="compositionally biased region" description="Low complexity" evidence="1">
    <location>
        <begin position="472"/>
        <end position="483"/>
    </location>
</feature>
<accession>A0A9Q9AIM8</accession>
<dbReference type="AlphaFoldDB" id="A0A9Q9AIM8"/>
<feature type="compositionally biased region" description="Low complexity" evidence="1">
    <location>
        <begin position="1111"/>
        <end position="1122"/>
    </location>
</feature>
<feature type="region of interest" description="Disordered" evidence="1">
    <location>
        <begin position="407"/>
        <end position="492"/>
    </location>
</feature>
<feature type="region of interest" description="Disordered" evidence="1">
    <location>
        <begin position="45"/>
        <end position="337"/>
    </location>
</feature>
<feature type="compositionally biased region" description="Polar residues" evidence="1">
    <location>
        <begin position="558"/>
        <end position="570"/>
    </location>
</feature>
<evidence type="ECO:0000256" key="2">
    <source>
        <dbReference type="SAM" id="SignalP"/>
    </source>
</evidence>
<feature type="compositionally biased region" description="Low complexity" evidence="1">
    <location>
        <begin position="221"/>
        <end position="234"/>
    </location>
</feature>